<dbReference type="EMBL" id="CP162601">
    <property type="protein sequence ID" value="XDK25337.1"/>
    <property type="molecule type" value="Genomic_DNA"/>
</dbReference>
<sequence length="115" mass="13446">MTQLVFVYGTLRQGECNHHLLENSDFLGHYQSQKDYHLFDVGPYPALIDGKQSVYGEVYRIDEATLAQLDILEDVPIEYRREQINTPYGQAWIYLYQDEDALDNPIQSGDWCQRV</sequence>
<dbReference type="PANTHER" id="PTHR12510:SF4">
    <property type="entry name" value="GAMMA-GLUTAMYLAMINECYCLOTRANSFERASE"/>
    <property type="match status" value="1"/>
</dbReference>
<dbReference type="KEGG" id="vih:AB0763_01430"/>
<dbReference type="Pfam" id="PF06094">
    <property type="entry name" value="GGACT"/>
    <property type="match status" value="1"/>
</dbReference>
<accession>A0AB39HF98</accession>
<dbReference type="PANTHER" id="PTHR12510">
    <property type="entry name" value="TROPONIN C-AKIN-1 PROTEIN"/>
    <property type="match status" value="1"/>
</dbReference>
<evidence type="ECO:0000256" key="1">
    <source>
        <dbReference type="ARBA" id="ARBA00008861"/>
    </source>
</evidence>
<reference evidence="5" key="1">
    <citation type="submission" date="2024-07" db="EMBL/GenBank/DDBJ databases">
        <title>Genome Analysis of a Potential Novel Vibrio Species Secreting pH- and Thermo-stable Alginate Lyase and its Application in Producing Alginate Oligosaccharides.</title>
        <authorList>
            <person name="Huang H."/>
            <person name="Bao K."/>
        </authorList>
    </citation>
    <scope>NUCLEOTIDE SEQUENCE</scope>
    <source>
        <strain evidence="5">HB236076</strain>
    </source>
</reference>
<dbReference type="Gene3D" id="3.10.490.10">
    <property type="entry name" value="Gamma-glutamyl cyclotransferase-like"/>
    <property type="match status" value="1"/>
</dbReference>
<dbReference type="InterPro" id="IPR009288">
    <property type="entry name" value="AIG2-like_dom"/>
</dbReference>
<proteinExistence type="inferred from homology"/>
<feature type="domain" description="Gamma-glutamylcyclotransferase AIG2-like" evidence="4">
    <location>
        <begin position="5"/>
        <end position="112"/>
    </location>
</feature>
<dbReference type="SUPFAM" id="SSF110857">
    <property type="entry name" value="Gamma-glutamyl cyclotransferase-like"/>
    <property type="match status" value="1"/>
</dbReference>
<dbReference type="InterPro" id="IPR039126">
    <property type="entry name" value="GGACT"/>
</dbReference>
<organism evidence="5">
    <name type="scientific">Vibrio sp. HB236076</name>
    <dbReference type="NCBI Taxonomy" id="3232307"/>
    <lineage>
        <taxon>Bacteria</taxon>
        <taxon>Pseudomonadati</taxon>
        <taxon>Pseudomonadota</taxon>
        <taxon>Gammaproteobacteria</taxon>
        <taxon>Vibrionales</taxon>
        <taxon>Vibrionaceae</taxon>
        <taxon>Vibrio</taxon>
    </lineage>
</organism>
<dbReference type="InterPro" id="IPR036568">
    <property type="entry name" value="GGCT-like_sf"/>
</dbReference>
<dbReference type="AlphaFoldDB" id="A0AB39HF98"/>
<dbReference type="GO" id="GO:0005829">
    <property type="term" value="C:cytosol"/>
    <property type="evidence" value="ECO:0007669"/>
    <property type="project" value="TreeGrafter"/>
</dbReference>
<feature type="active site" description="Proton acceptor" evidence="2">
    <location>
        <position position="73"/>
    </location>
</feature>
<dbReference type="RefSeq" id="WP_306102191.1">
    <property type="nucleotide sequence ID" value="NZ_CP162601.1"/>
</dbReference>
<evidence type="ECO:0000313" key="5">
    <source>
        <dbReference type="EMBL" id="XDK25337.1"/>
    </source>
</evidence>
<evidence type="ECO:0000256" key="3">
    <source>
        <dbReference type="RuleBase" id="RU367036"/>
    </source>
</evidence>
<name>A0AB39HF98_9VIBR</name>
<protein>
    <recommendedName>
        <fullName evidence="3">Gamma-glutamylcyclotransferase family protein</fullName>
    </recommendedName>
</protein>
<comment type="similarity">
    <text evidence="1 3">Belongs to the gamma-glutamylcyclotransferase family.</text>
</comment>
<evidence type="ECO:0000259" key="4">
    <source>
        <dbReference type="Pfam" id="PF06094"/>
    </source>
</evidence>
<dbReference type="InterPro" id="IPR013024">
    <property type="entry name" value="GGCT-like"/>
</dbReference>
<gene>
    <name evidence="5" type="ORF">AB0763_01430</name>
</gene>
<dbReference type="FunFam" id="3.10.490.10:FF:000001">
    <property type="entry name" value="Gamma-glutamylcyclotransferase ytfP"/>
    <property type="match status" value="1"/>
</dbReference>
<dbReference type="GO" id="GO:0061929">
    <property type="term" value="F:gamma-glutamylaminecyclotransferase activity"/>
    <property type="evidence" value="ECO:0007669"/>
    <property type="project" value="InterPro"/>
</dbReference>
<evidence type="ECO:0000256" key="2">
    <source>
        <dbReference type="PIRSR" id="PIRSR639126-1"/>
    </source>
</evidence>
<dbReference type="CDD" id="cd06661">
    <property type="entry name" value="GGCT_like"/>
    <property type="match status" value="1"/>
</dbReference>